<gene>
    <name evidence="1" type="primary">MIMI_R638_2</name>
    <name evidence="1" type="ORF">g.12228</name>
</gene>
<dbReference type="AlphaFoldDB" id="A0A0A1X2D2"/>
<reference evidence="1" key="2">
    <citation type="journal article" date="2015" name="Gigascience">
        <title>Reconstructing a comprehensive transcriptome assembly of a white-pupal translocated strain of the pest fruit fly Bactrocera cucurbitae.</title>
        <authorList>
            <person name="Sim S.B."/>
            <person name="Calla B."/>
            <person name="Hall B."/>
            <person name="DeRego T."/>
            <person name="Geib S.M."/>
        </authorList>
    </citation>
    <scope>NUCLEOTIDE SEQUENCE</scope>
</reference>
<accession>A0A0A1X2D2</accession>
<name>A0A0A1X2D2_ZEUCU</name>
<organism evidence="1">
    <name type="scientific">Zeugodacus cucurbitae</name>
    <name type="common">Melon fruit fly</name>
    <name type="synonym">Bactrocera cucurbitae</name>
    <dbReference type="NCBI Taxonomy" id="28588"/>
    <lineage>
        <taxon>Eukaryota</taxon>
        <taxon>Metazoa</taxon>
        <taxon>Ecdysozoa</taxon>
        <taxon>Arthropoda</taxon>
        <taxon>Hexapoda</taxon>
        <taxon>Insecta</taxon>
        <taxon>Pterygota</taxon>
        <taxon>Neoptera</taxon>
        <taxon>Endopterygota</taxon>
        <taxon>Diptera</taxon>
        <taxon>Brachycera</taxon>
        <taxon>Muscomorpha</taxon>
        <taxon>Tephritoidea</taxon>
        <taxon>Tephritidae</taxon>
        <taxon>Zeugodacus</taxon>
        <taxon>Zeugodacus</taxon>
    </lineage>
</organism>
<dbReference type="SUPFAM" id="SSF81383">
    <property type="entry name" value="F-box domain"/>
    <property type="match status" value="1"/>
</dbReference>
<sequence length="441" mass="52365">MLNFKKGKYNENPFLHVLENMLNLNDDCILHIITLLSQNDQVQLKHVCMRLNNLVNIYWQHKYKKWSRYGNNKKAFKWMIYHLHDHIEDLDLGCLESDDMAILGNYVFPNTHTLIADAEIVEQSALFVLPKVFPNLNKINLVAHIDMHVFTNMKFLTELKLDYFLYEDDFSLQSIFSNLKLRKFSFGYTRDEPRVLYNNFNDIQSITQCQTLEEFSTNAELLNIIADKLPVLRNLKLIGCFIHSNDRGYEHIYNKIVEIFGLRIHTLISDSFISYFPMQILSKMPNLRKWIMKDRLVSRFDKDVLEESLTNLKELLLINIKSILPVNNNGLQSFDEEYLDLNIFEIIAACKNLQLLGIPMEWVNEELSLKELYKLLRDKSETGSRLEVQCFTFEPNEDDIKKQYVENYEDKMIITQACFPKEEIDRYSLHYFCERLFEIHF</sequence>
<dbReference type="InterPro" id="IPR036047">
    <property type="entry name" value="F-box-like_dom_sf"/>
</dbReference>
<protein>
    <submittedName>
        <fullName evidence="1">Putative F-box protein R638</fullName>
    </submittedName>
</protein>
<reference evidence="1" key="1">
    <citation type="submission" date="2014-11" db="EMBL/GenBank/DDBJ databases">
        <authorList>
            <person name="Geib S."/>
        </authorList>
    </citation>
    <scope>NUCLEOTIDE SEQUENCE</scope>
</reference>
<dbReference type="EMBL" id="GBXI01009241">
    <property type="protein sequence ID" value="JAD05051.1"/>
    <property type="molecule type" value="Transcribed_RNA"/>
</dbReference>
<evidence type="ECO:0000313" key="1">
    <source>
        <dbReference type="EMBL" id="JAD05051.1"/>
    </source>
</evidence>
<proteinExistence type="predicted"/>